<evidence type="ECO:0000313" key="2">
    <source>
        <dbReference type="EMBL" id="TSD13734.1"/>
    </source>
</evidence>
<keyword evidence="3" id="KW-1185">Reference proteome</keyword>
<accession>A0A554N8L6</accession>
<feature type="region of interest" description="Disordered" evidence="1">
    <location>
        <begin position="196"/>
        <end position="248"/>
    </location>
</feature>
<evidence type="ECO:0008006" key="4">
    <source>
        <dbReference type="Google" id="ProtNLM"/>
    </source>
</evidence>
<name>A0A554N8L6_9EURY</name>
<proteinExistence type="predicted"/>
<dbReference type="InterPro" id="IPR027417">
    <property type="entry name" value="P-loop_NTPase"/>
</dbReference>
<evidence type="ECO:0000256" key="1">
    <source>
        <dbReference type="SAM" id="MobiDB-lite"/>
    </source>
</evidence>
<dbReference type="EMBL" id="QMDX01000006">
    <property type="protein sequence ID" value="TSD13734.1"/>
    <property type="molecule type" value="Genomic_DNA"/>
</dbReference>
<reference evidence="2 3" key="1">
    <citation type="submission" date="2018-06" db="EMBL/GenBank/DDBJ databases">
        <title>Natronomonas sp. F16-60 a new haloarchaeon isolated from a solar saltern of Isla Cristina, Huelva, Spain.</title>
        <authorList>
            <person name="Duran-Viseras A."/>
            <person name="Sanchez-Porro C."/>
            <person name="Ventosa A."/>
        </authorList>
    </citation>
    <scope>NUCLEOTIDE SEQUENCE [LARGE SCALE GENOMIC DNA]</scope>
    <source>
        <strain evidence="2 3">F16-60</strain>
    </source>
</reference>
<dbReference type="OrthoDB" id="302327at2157"/>
<dbReference type="Pfam" id="PF24336">
    <property type="entry name" value="DUF7504"/>
    <property type="match status" value="1"/>
</dbReference>
<dbReference type="InterPro" id="IPR055927">
    <property type="entry name" value="DUF7504"/>
</dbReference>
<dbReference type="Gene3D" id="3.40.50.300">
    <property type="entry name" value="P-loop containing nucleotide triphosphate hydrolases"/>
    <property type="match status" value="1"/>
</dbReference>
<comment type="caution">
    <text evidence="2">The sequence shown here is derived from an EMBL/GenBank/DDBJ whole genome shotgun (WGS) entry which is preliminary data.</text>
</comment>
<organism evidence="2 3">
    <name type="scientific">Haloglomus irregulare</name>
    <dbReference type="NCBI Taxonomy" id="2234134"/>
    <lineage>
        <taxon>Archaea</taxon>
        <taxon>Methanobacteriati</taxon>
        <taxon>Methanobacteriota</taxon>
        <taxon>Stenosarchaea group</taxon>
        <taxon>Halobacteria</taxon>
        <taxon>Halobacteriales</taxon>
        <taxon>Natronomonadaceae</taxon>
        <taxon>Haloglomus</taxon>
    </lineage>
</organism>
<gene>
    <name evidence="2" type="ORF">DP107_11245</name>
</gene>
<protein>
    <recommendedName>
        <fullName evidence="4">RecA-superfamily ATPase, KaiC/GvpD/RAD55 family</fullName>
    </recommendedName>
</protein>
<dbReference type="RefSeq" id="WP_144262257.1">
    <property type="nucleotide sequence ID" value="NZ_QMDX01000006.1"/>
</dbReference>
<evidence type="ECO:0000313" key="3">
    <source>
        <dbReference type="Proteomes" id="UP000319894"/>
    </source>
</evidence>
<sequence>MEYDTRGILPVDSLAPGKTILGVGPPLVGERALGHRFLARGLDANEGAILVTTTQGAAQVREAVASSTGTADPPLAVVATKDAAPGDTDADLTWYGSSPADLTGIGIGVTEAMEALADRGHDRVRLVVDSLSPLTVYSDFDRVYRFLHVILGRISSVDGVAFCYLPAEVPDDESSTVRGLTDGLLEFREASPRPEYRLRGISGAPSEWLPAPDDEASPAPEGPAPTDGATEAVGTTDEHTPQPRTVPDSLHGLIEEVAAERQTLTVLNYDDDASLLESLETYFERLNVEVRTTETPTETPRNTAILHRGSDPVDMAPVRILDRAVRIERADDAADFETVERPTLLRRAESDCYRVDGGGKQYLIDISRLVEEEALDVGRGTLYTGFQRLDRIDDEYGTSRIYERIAASLVDTHLFGQSGDVPDAGSHTLHTEPDGELVVAWFVVFDGGGNDDRKVALVCEETDPGTYRGFWTRRPDLVDRTVAYLRERYPVDTSSAEV</sequence>
<dbReference type="Proteomes" id="UP000319894">
    <property type="component" value="Unassembled WGS sequence"/>
</dbReference>
<dbReference type="InParanoid" id="A0A554N8L6"/>
<dbReference type="AlphaFoldDB" id="A0A554N8L6"/>